<organism evidence="2 3">
    <name type="scientific">Zizania palustris</name>
    <name type="common">Northern wild rice</name>
    <dbReference type="NCBI Taxonomy" id="103762"/>
    <lineage>
        <taxon>Eukaryota</taxon>
        <taxon>Viridiplantae</taxon>
        <taxon>Streptophyta</taxon>
        <taxon>Embryophyta</taxon>
        <taxon>Tracheophyta</taxon>
        <taxon>Spermatophyta</taxon>
        <taxon>Magnoliopsida</taxon>
        <taxon>Liliopsida</taxon>
        <taxon>Poales</taxon>
        <taxon>Poaceae</taxon>
        <taxon>BOP clade</taxon>
        <taxon>Oryzoideae</taxon>
        <taxon>Oryzeae</taxon>
        <taxon>Zizaniinae</taxon>
        <taxon>Zizania</taxon>
    </lineage>
</organism>
<feature type="region of interest" description="Disordered" evidence="1">
    <location>
        <begin position="46"/>
        <end position="76"/>
    </location>
</feature>
<dbReference type="EMBL" id="JAAALK010000282">
    <property type="protein sequence ID" value="KAG8079321.1"/>
    <property type="molecule type" value="Genomic_DNA"/>
</dbReference>
<gene>
    <name evidence="2" type="ORF">GUJ93_ZPchr0007g5979</name>
</gene>
<comment type="caution">
    <text evidence="2">The sequence shown here is derived from an EMBL/GenBank/DDBJ whole genome shotgun (WGS) entry which is preliminary data.</text>
</comment>
<evidence type="ECO:0000313" key="2">
    <source>
        <dbReference type="EMBL" id="KAG8079321.1"/>
    </source>
</evidence>
<reference evidence="2" key="2">
    <citation type="submission" date="2021-02" db="EMBL/GenBank/DDBJ databases">
        <authorList>
            <person name="Kimball J.A."/>
            <person name="Haas M.W."/>
            <person name="Macchietto M."/>
            <person name="Kono T."/>
            <person name="Duquette J."/>
            <person name="Shao M."/>
        </authorList>
    </citation>
    <scope>NUCLEOTIDE SEQUENCE</scope>
    <source>
        <tissue evidence="2">Fresh leaf tissue</tissue>
    </source>
</reference>
<accession>A0A8J5VYR2</accession>
<dbReference type="AlphaFoldDB" id="A0A8J5VYR2"/>
<protein>
    <submittedName>
        <fullName evidence="2">Uncharacterized protein</fullName>
    </submittedName>
</protein>
<evidence type="ECO:0000256" key="1">
    <source>
        <dbReference type="SAM" id="MobiDB-lite"/>
    </source>
</evidence>
<reference evidence="2" key="1">
    <citation type="journal article" date="2021" name="bioRxiv">
        <title>Whole Genome Assembly and Annotation of Northern Wild Rice, Zizania palustris L., Supports a Whole Genome Duplication in the Zizania Genus.</title>
        <authorList>
            <person name="Haas M."/>
            <person name="Kono T."/>
            <person name="Macchietto M."/>
            <person name="Millas R."/>
            <person name="McGilp L."/>
            <person name="Shao M."/>
            <person name="Duquette J."/>
            <person name="Hirsch C.N."/>
            <person name="Kimball J."/>
        </authorList>
    </citation>
    <scope>NUCLEOTIDE SEQUENCE</scope>
    <source>
        <tissue evidence="2">Fresh leaf tissue</tissue>
    </source>
</reference>
<sequence>MEWRRGISPTPTPAWRLIKRSRLGVSTICCAVPCLKHCIPLFTPASACGRPPPAGDSAGSPPRNRPSSRPHCRDLN</sequence>
<evidence type="ECO:0000313" key="3">
    <source>
        <dbReference type="Proteomes" id="UP000729402"/>
    </source>
</evidence>
<name>A0A8J5VYR2_ZIZPA</name>
<dbReference type="Proteomes" id="UP000729402">
    <property type="component" value="Unassembled WGS sequence"/>
</dbReference>
<feature type="compositionally biased region" description="Low complexity" evidence="1">
    <location>
        <begin position="55"/>
        <end position="69"/>
    </location>
</feature>
<keyword evidence="3" id="KW-1185">Reference proteome</keyword>
<proteinExistence type="predicted"/>